<name>Q23ZD2_TETTS</name>
<dbReference type="eggNOG" id="KOG3525">
    <property type="taxonomic scope" value="Eukaryota"/>
</dbReference>
<keyword evidence="6" id="KW-1185">Reference proteome</keyword>
<dbReference type="InterPro" id="IPR006212">
    <property type="entry name" value="Furin_repeat"/>
</dbReference>
<dbReference type="EMBL" id="GG662552">
    <property type="protein sequence ID" value="EAS01925.2"/>
    <property type="molecule type" value="Genomic_DNA"/>
</dbReference>
<dbReference type="PANTHER" id="PTHR45756">
    <property type="entry name" value="PALMITOYLTRANSFERASE"/>
    <property type="match status" value="1"/>
</dbReference>
<feature type="domain" description="EGF-like" evidence="4">
    <location>
        <begin position="1123"/>
        <end position="1155"/>
    </location>
</feature>
<evidence type="ECO:0000256" key="1">
    <source>
        <dbReference type="SAM" id="MobiDB-lite"/>
    </source>
</evidence>
<feature type="region of interest" description="Disordered" evidence="1">
    <location>
        <begin position="1934"/>
        <end position="1997"/>
    </location>
</feature>
<accession>Q23ZD2</accession>
<sequence length="1997" mass="228225">MNFFYSLLTICLFQSILGYEVQDFGSFQMTPLPQNICDNTSNQQCNQFNLNSIQLQANLVNRITVYGYFNPLPDSDTSTLFQIYDKNLTNLRFEIKVQPLLGNIFIQTLQDNNSIFFQQLRYNSNPNQPFEFLIFLDYQYQQNLSLGLITLFLNFNVPENQRPNPYFQQIIFNIPQQSYLSSTSVLQVCQSQLFGSLYNLRIIYNYNIPLLTIDEQFIIQKLKALQLYLKGSLQPITSPTIYKLDYYHNFKQFYFYDLLKQKVGRFNLTKLEIPIQKLSSIQLIYQSGFHLPLNSSDLKSSPIEFGVTLNLKLQNVTYFPFNLKIKINFNEGTYQNQALNFLLPNSTQMSYPENGILDTFTVGMFFRFNFNLNKLEVVQFNDYESNYFNLNITDSMKYFYDNYKILSIKDIQIYRENAIFARILEQTQDLTLDILEARVYTDKFGIEFQQDSQEAMLPNCNIITGIQQKICIRCKKGYLLNHNGTCSTQCDQGYYKFGQDCVKVCAYGTQNQSCLIPPNCKYLNNSFNPPCDSGDVNCPAKFGNQCFQCNNSIQYQSQCLNYTTALSMDIQILSDNQTAIDIPQGYLNGTQPLCNQADQYYQQDDECVKQCSPGYNLTDGVTCTQCNMIYYNQTGICNYSNPTNCLYKDINKPDSCLICKDGFKLNELSQCIQEVENCHDYDSNFNCIKCNDGYFLQKIEQASSSIPSRRLSTVTGQPAICVKQCSPSYYLDYMSLQCKMNYGQEPCLIRKGFKCLQCNQGFYLQCGQCIQYDSNIFNNTNLLPINGKANNDNKTNTCRQNYTMFQGQCFFNYPPDRYYLDDQTNQIQPCDSSCFKCTNSTNCLVKSNDKGCAQGFYSLDKGCYPCSLECKECFGPSNGQCTKCTDGYTINGNLCTIQFPDRNYTQIDSSQNCAQYNNNNYQCQSCNQTQINFVVDYNGECSTYCYRDYPIYDTVNNRCVQQCPTGTQLDNSIPYQLKCTKCGIGKYFDGSNCQSCITNCASCKNQSSCDQCADKYFYSGSTCEQCLKNCQNCSDNSTCLQCEPGYDLIKSRVDICDLQCPQGKFRDSTSNQCTLCIPNCQSCNDDQSCIVCQSGYEFVTSLKQCSQVCPTNQFRNDQGICIPCSLPNCTQCASLNLCSQCASGFVFNKQFQLCVSTSCQDGQFFDQITQSCQNCSIGCKKCISLDQCYQCFKSDDPTQNYFLSPQKIVSKRLLGNLKSNQHYLLQSTPQIKQGYCYTKCPDQLRPDTTNNICCDPTCLTCNGFQQNNCLSCPPSYALSPDTQTCQISCKQGEYISNKSKAIVPLYDSVLQNCSKCLTECETCSDGNSCLTCKNGYILQNGRCVKECTPGQYRLDRIQSKICCDLSCESCFNSLDTGCINCFDELYSVDKSSKKCTYDKSKADKIKGNTNSTSEVIIPKQYCHWSCSKCSNFEYDSCQECISPERIFYRGTCSCPPGYEDIGSECQPSENQGDAALISLNYIVLISFFGFTLSGKYPLFSINVLFISQFAGYFTYFQEPANVYNKDYIYKAFNIDNLAYFFPNPLKSSYLRNVDPRYDQKYVEMHEQIPNDFRYILNEKSQNFLFNVFPLILFALPFCLLYLISRFAKDPSNTSQNRLYWLYGRILQALRMSMQWNVFLLIMIFSYQEVITFLALQFQHIDTSNGINAIGMLLSFVGVVYAVFVPAIVYYGINVATFDKHTKYGVLFMNCINDTTFSGKNQLLTMLIFKAAFAIIFASGGDKGSAILLVLLIYGIYRIAEIALNFRTTQRSKIYLLINCIITLLIFVLAIYAYSLSKYKDANLSKFYSYDFAQGQIKAILIFIFSVKVLIMIVEMISLLFFYNYVQYVYHKDYQWPTKSSNTKKLSSNQQKIQPNILINKINTPQDQILNSITKMVNQPTQQIMNNPFLNLTPNSQNTVEMSLTSQINSSALQESAAQGLSNQNGNQNPFLKTSSYYPPDIQSEYNYNEDNKQTPTDGNMINSYEDSNQNPFLIQQK</sequence>
<dbReference type="SMART" id="SM00261">
    <property type="entry name" value="FU"/>
    <property type="match status" value="11"/>
</dbReference>
<dbReference type="InterPro" id="IPR053215">
    <property type="entry name" value="TKL_Ser/Thr_kinase"/>
</dbReference>
<dbReference type="InterPro" id="IPR000742">
    <property type="entry name" value="EGF"/>
</dbReference>
<feature type="signal peptide" evidence="3">
    <location>
        <begin position="1"/>
        <end position="18"/>
    </location>
</feature>
<feature type="compositionally biased region" description="Polar residues" evidence="1">
    <location>
        <begin position="1934"/>
        <end position="1956"/>
    </location>
</feature>
<feature type="domain" description="EGF-like" evidence="4">
    <location>
        <begin position="1315"/>
        <end position="1344"/>
    </location>
</feature>
<dbReference type="KEGG" id="tet:TTHERM_00787310"/>
<dbReference type="OrthoDB" id="10257656at2759"/>
<gene>
    <name evidence="5" type="ORF">TTHERM_00787310</name>
</gene>
<feature type="transmembrane region" description="Helical" evidence="2">
    <location>
        <begin position="1816"/>
        <end position="1842"/>
    </location>
</feature>
<dbReference type="InParanoid" id="Q23ZD2"/>
<reference evidence="6" key="1">
    <citation type="journal article" date="2006" name="PLoS Biol.">
        <title>Macronuclear genome sequence of the ciliate Tetrahymena thermophila, a model eukaryote.</title>
        <authorList>
            <person name="Eisen J.A."/>
            <person name="Coyne R.S."/>
            <person name="Wu M."/>
            <person name="Wu D."/>
            <person name="Thiagarajan M."/>
            <person name="Wortman J.R."/>
            <person name="Badger J.H."/>
            <person name="Ren Q."/>
            <person name="Amedeo P."/>
            <person name="Jones K.M."/>
            <person name="Tallon L.J."/>
            <person name="Delcher A.L."/>
            <person name="Salzberg S.L."/>
            <person name="Silva J.C."/>
            <person name="Haas B.J."/>
            <person name="Majoros W.H."/>
            <person name="Farzad M."/>
            <person name="Carlton J.M."/>
            <person name="Smith R.K. Jr."/>
            <person name="Garg J."/>
            <person name="Pearlman R.E."/>
            <person name="Karrer K.M."/>
            <person name="Sun L."/>
            <person name="Manning G."/>
            <person name="Elde N.C."/>
            <person name="Turkewitz A.P."/>
            <person name="Asai D.J."/>
            <person name="Wilkes D.E."/>
            <person name="Wang Y."/>
            <person name="Cai H."/>
            <person name="Collins K."/>
            <person name="Stewart B.A."/>
            <person name="Lee S.R."/>
            <person name="Wilamowska K."/>
            <person name="Weinberg Z."/>
            <person name="Ruzzo W.L."/>
            <person name="Wloga D."/>
            <person name="Gaertig J."/>
            <person name="Frankel J."/>
            <person name="Tsao C.-C."/>
            <person name="Gorovsky M.A."/>
            <person name="Keeling P.J."/>
            <person name="Waller R.F."/>
            <person name="Patron N.J."/>
            <person name="Cherry J.M."/>
            <person name="Stover N.A."/>
            <person name="Krieger C.J."/>
            <person name="del Toro C."/>
            <person name="Ryder H.F."/>
            <person name="Williamson S.C."/>
            <person name="Barbeau R.A."/>
            <person name="Hamilton E.P."/>
            <person name="Orias E."/>
        </authorList>
    </citation>
    <scope>NUCLEOTIDE SEQUENCE [LARGE SCALE GENOMIC DNA]</scope>
    <source>
        <strain evidence="6">SB210</strain>
    </source>
</reference>
<dbReference type="Gene3D" id="2.10.220.10">
    <property type="entry name" value="Hormone Receptor, Insulin-like Growth Factor Receptor 1, Chain A, domain 2"/>
    <property type="match status" value="5"/>
</dbReference>
<feature type="domain" description="EGF-like" evidence="4">
    <location>
        <begin position="865"/>
        <end position="896"/>
    </location>
</feature>
<feature type="domain" description="EGF-like" evidence="4">
    <location>
        <begin position="1428"/>
        <end position="1466"/>
    </location>
</feature>
<evidence type="ECO:0000256" key="2">
    <source>
        <dbReference type="SAM" id="Phobius"/>
    </source>
</evidence>
<dbReference type="CDD" id="cd00064">
    <property type="entry name" value="FU"/>
    <property type="match status" value="3"/>
</dbReference>
<keyword evidence="2 5" id="KW-0812">Transmembrane</keyword>
<feature type="chain" id="PRO_5004201938" evidence="3">
    <location>
        <begin position="19"/>
        <end position="1997"/>
    </location>
</feature>
<dbReference type="InterPro" id="IPR009030">
    <property type="entry name" value="Growth_fac_rcpt_cys_sf"/>
</dbReference>
<dbReference type="GeneID" id="7831215"/>
<feature type="domain" description="EGF-like" evidence="4">
    <location>
        <begin position="459"/>
        <end position="502"/>
    </location>
</feature>
<feature type="transmembrane region" description="Helical" evidence="2">
    <location>
        <begin position="1669"/>
        <end position="1692"/>
    </location>
</feature>
<evidence type="ECO:0000313" key="5">
    <source>
        <dbReference type="EMBL" id="EAS01925.2"/>
    </source>
</evidence>
<proteinExistence type="predicted"/>
<dbReference type="Proteomes" id="UP000009168">
    <property type="component" value="Unassembled WGS sequence"/>
</dbReference>
<protein>
    <submittedName>
        <fullName evidence="5">Transmembrane protein, putative</fullName>
    </submittedName>
</protein>
<dbReference type="HOGENOM" id="CLU_236545_0_0_1"/>
<organism evidence="5 6">
    <name type="scientific">Tetrahymena thermophila (strain SB210)</name>
    <dbReference type="NCBI Taxonomy" id="312017"/>
    <lineage>
        <taxon>Eukaryota</taxon>
        <taxon>Sar</taxon>
        <taxon>Alveolata</taxon>
        <taxon>Ciliophora</taxon>
        <taxon>Intramacronucleata</taxon>
        <taxon>Oligohymenophorea</taxon>
        <taxon>Hymenostomatida</taxon>
        <taxon>Tetrahymenina</taxon>
        <taxon>Tetrahymenidae</taxon>
        <taxon>Tetrahymena</taxon>
    </lineage>
</organism>
<dbReference type="SMART" id="SM00181">
    <property type="entry name" value="EGF"/>
    <property type="match status" value="10"/>
</dbReference>
<feature type="transmembrane region" description="Helical" evidence="2">
    <location>
        <begin position="1583"/>
        <end position="1603"/>
    </location>
</feature>
<feature type="transmembrane region" description="Helical" evidence="2">
    <location>
        <begin position="1775"/>
        <end position="1796"/>
    </location>
</feature>
<feature type="domain" description="EGF-like" evidence="4">
    <location>
        <begin position="737"/>
        <end position="770"/>
    </location>
</feature>
<feature type="domain" description="EGF-like" evidence="4">
    <location>
        <begin position="1025"/>
        <end position="1057"/>
    </location>
</feature>
<dbReference type="SUPFAM" id="SSF57184">
    <property type="entry name" value="Growth factor receptor domain"/>
    <property type="match status" value="7"/>
</dbReference>
<dbReference type="PANTHER" id="PTHR45756:SF1">
    <property type="entry name" value="PROTEIN KINASE DOMAIN CONTAINING PROTEIN"/>
    <property type="match status" value="1"/>
</dbReference>
<feature type="domain" description="EGF-like" evidence="4">
    <location>
        <begin position="1075"/>
        <end position="1106"/>
    </location>
</feature>
<keyword evidence="2" id="KW-0472">Membrane</keyword>
<evidence type="ECO:0000313" key="6">
    <source>
        <dbReference type="Proteomes" id="UP000009168"/>
    </source>
</evidence>
<evidence type="ECO:0000256" key="3">
    <source>
        <dbReference type="SAM" id="SignalP"/>
    </source>
</evidence>
<keyword evidence="2" id="KW-1133">Transmembrane helix</keyword>
<dbReference type="RefSeq" id="XP_001022170.2">
    <property type="nucleotide sequence ID" value="XM_001022170.2"/>
</dbReference>
<feature type="compositionally biased region" description="Polar residues" evidence="1">
    <location>
        <begin position="1963"/>
        <end position="1997"/>
    </location>
</feature>
<keyword evidence="3" id="KW-0732">Signal</keyword>
<evidence type="ECO:0000259" key="4">
    <source>
        <dbReference type="SMART" id="SM00181"/>
    </source>
</evidence>
<feature type="transmembrane region" description="Helical" evidence="2">
    <location>
        <begin position="1637"/>
        <end position="1657"/>
    </location>
</feature>
<feature type="domain" description="EGF-like" evidence="4">
    <location>
        <begin position="606"/>
        <end position="638"/>
    </location>
</feature>
<feature type="domain" description="EGF-like" evidence="4">
    <location>
        <begin position="995"/>
        <end position="1024"/>
    </location>
</feature>